<reference evidence="2 3" key="1">
    <citation type="journal article" date="2016" name="Int. J. Syst. Evol. Microbiol.">
        <title>Polaribacter haliotis sp. nov., isolated from the gut of abalone Haliotis discus hannai.</title>
        <authorList>
            <person name="Kim Y.O."/>
            <person name="Park I.S."/>
            <person name="Park S."/>
            <person name="Nam B.H."/>
            <person name="Park J.M."/>
            <person name="Kim D.G."/>
            <person name="Yoon J.H."/>
        </authorList>
    </citation>
    <scope>NUCLEOTIDE SEQUENCE [LARGE SCALE GENOMIC DNA]</scope>
    <source>
        <strain evidence="2 3">KCTC 52418</strain>
    </source>
</reference>
<dbReference type="OrthoDB" id="1190267at2"/>
<dbReference type="KEGG" id="phal:H9I45_15650"/>
<name>A0A7L8AFG4_9FLAO</name>
<evidence type="ECO:0000313" key="3">
    <source>
        <dbReference type="Proteomes" id="UP000516764"/>
    </source>
</evidence>
<proteinExistence type="predicted"/>
<dbReference type="EMBL" id="CP061813">
    <property type="protein sequence ID" value="QOD60753.1"/>
    <property type="molecule type" value="Genomic_DNA"/>
</dbReference>
<dbReference type="Proteomes" id="UP000516764">
    <property type="component" value="Chromosome"/>
</dbReference>
<dbReference type="AlphaFoldDB" id="A0A7L8AFG4"/>
<gene>
    <name evidence="2" type="ORF">H9I45_15650</name>
</gene>
<feature type="chain" id="PRO_5032994455" evidence="1">
    <location>
        <begin position="19"/>
        <end position="140"/>
    </location>
</feature>
<keyword evidence="1" id="KW-0732">Signal</keyword>
<evidence type="ECO:0000256" key="1">
    <source>
        <dbReference type="SAM" id="SignalP"/>
    </source>
</evidence>
<dbReference type="RefSeq" id="WP_088354192.1">
    <property type="nucleotide sequence ID" value="NZ_CP061813.1"/>
</dbReference>
<sequence>MKKNILLFFFSCALLACSDTNLSFLTDGASITNVKFVVKAGGNHVAKISTVFVESGYFKLDDTFDVNTFPFKKEYNGRGVRNAASTLLKYEDKSSKITSSYSVILQIFQDNMLLKEEEFLISTVNKQVSISAGFVVSNAI</sequence>
<dbReference type="PROSITE" id="PS51257">
    <property type="entry name" value="PROKAR_LIPOPROTEIN"/>
    <property type="match status" value="1"/>
</dbReference>
<organism evidence="2 3">
    <name type="scientific">Polaribacter haliotis</name>
    <dbReference type="NCBI Taxonomy" id="1888915"/>
    <lineage>
        <taxon>Bacteria</taxon>
        <taxon>Pseudomonadati</taxon>
        <taxon>Bacteroidota</taxon>
        <taxon>Flavobacteriia</taxon>
        <taxon>Flavobacteriales</taxon>
        <taxon>Flavobacteriaceae</taxon>
    </lineage>
</organism>
<feature type="signal peptide" evidence="1">
    <location>
        <begin position="1"/>
        <end position="18"/>
    </location>
</feature>
<evidence type="ECO:0000313" key="2">
    <source>
        <dbReference type="EMBL" id="QOD60753.1"/>
    </source>
</evidence>
<protein>
    <submittedName>
        <fullName evidence="2">Uncharacterized protein</fullName>
    </submittedName>
</protein>
<keyword evidence="3" id="KW-1185">Reference proteome</keyword>
<accession>A0A7L8AFG4</accession>